<dbReference type="OrthoDB" id="9808195at2"/>
<dbReference type="PANTHER" id="PTHR32494">
    <property type="entry name" value="ALLANTOATE DEIMINASE-RELATED"/>
    <property type="match status" value="1"/>
</dbReference>
<dbReference type="CDD" id="cd03884">
    <property type="entry name" value="M20_bAS"/>
    <property type="match status" value="1"/>
</dbReference>
<dbReference type="NCBIfam" id="TIGR01879">
    <property type="entry name" value="hydantase"/>
    <property type="match status" value="1"/>
</dbReference>
<dbReference type="GO" id="GO:0016813">
    <property type="term" value="F:hydrolase activity, acting on carbon-nitrogen (but not peptide) bonds, in linear amidines"/>
    <property type="evidence" value="ECO:0007669"/>
    <property type="project" value="InterPro"/>
</dbReference>
<dbReference type="SUPFAM" id="SSF55031">
    <property type="entry name" value="Bacterial exopeptidase dimerisation domain"/>
    <property type="match status" value="1"/>
</dbReference>
<feature type="binding site" evidence="7">
    <location>
        <position position="88"/>
    </location>
    <ligand>
        <name>Zn(2+)</name>
        <dbReference type="ChEBI" id="CHEBI:29105"/>
        <label>2</label>
    </ligand>
</feature>
<evidence type="ECO:0000256" key="5">
    <source>
        <dbReference type="ARBA" id="ARBA00022801"/>
    </source>
</evidence>
<comment type="similarity">
    <text evidence="2">Belongs to the peptidase M20 family.</text>
</comment>
<dbReference type="Gene3D" id="3.30.70.360">
    <property type="match status" value="1"/>
</dbReference>
<evidence type="ECO:0000256" key="1">
    <source>
        <dbReference type="ARBA" id="ARBA00001936"/>
    </source>
</evidence>
<proteinExistence type="inferred from homology"/>
<gene>
    <name evidence="9" type="ORF">K529_013125</name>
</gene>
<feature type="binding site" evidence="7">
    <location>
        <position position="187"/>
    </location>
    <ligand>
        <name>Zn(2+)</name>
        <dbReference type="ChEBI" id="CHEBI:29105"/>
        <label>1</label>
    </ligand>
</feature>
<dbReference type="KEGG" id="rmb:K529_013125"/>
<sequence length="406" mass="42627">MDWGQEAQRRLDKIATCSSPGPGVTRLPYTPEHADAVKQISDWMRRAGLGPRLDAAATLVGRSASPSNGAAVLIGSHQDSVVEGGRYDGIMGVLIGCLALERLAAEGTVLPFPVEVLAFADEEGVRFPTALIGPRAIAGSFDPEVLEMCDADGLRLRDALEGFGGRPDDIAAEARGKDAAHAYLELHIEQGPVLEQNDAAVGIVTGICGIERNSVSFGGETGHAGTVPMEGRRDALVAASEFIVKVHDAARRIDGLCATIGTLALKPDVVNAIARDATLTLEIRALSDAARLEFAAAAQVWGTEIAGTRDVSFAMSKTYEQTAVPCAPDLIQTLEQAAEDAGQNAPLLPSGATHDASAMADLCDISMLFVRCKDGLSHRPEEFASAEDMGAAIDVTCAYLRRLAKG</sequence>
<dbReference type="InterPro" id="IPR010158">
    <property type="entry name" value="Amidase_Cbmase"/>
</dbReference>
<protein>
    <submittedName>
        <fullName evidence="9">Zn-dependent hydrolase</fullName>
    </submittedName>
</protein>
<dbReference type="GO" id="GO:0046872">
    <property type="term" value="F:metal ion binding"/>
    <property type="evidence" value="ECO:0007669"/>
    <property type="project" value="UniProtKB-KW"/>
</dbReference>
<dbReference type="SUPFAM" id="SSF53187">
    <property type="entry name" value="Zn-dependent exopeptidases"/>
    <property type="match status" value="1"/>
</dbReference>
<feature type="binding site" evidence="7">
    <location>
        <position position="77"/>
    </location>
    <ligand>
        <name>Zn(2+)</name>
        <dbReference type="ChEBI" id="CHEBI:29105"/>
        <label>1</label>
    </ligand>
</feature>
<reference evidence="9 10" key="1">
    <citation type="journal article" date="2016" name="ISME J.">
        <title>Global occurrence and heterogeneity of the Roseobacter-clade species Ruegeria mobilis.</title>
        <authorList>
            <person name="Sonnenschein E."/>
            <person name="Gram L."/>
        </authorList>
    </citation>
    <scope>NUCLEOTIDE SEQUENCE [LARGE SCALE GENOMIC DNA]</scope>
    <source>
        <strain evidence="9 10">F1926</strain>
    </source>
</reference>
<dbReference type="Proteomes" id="UP000013243">
    <property type="component" value="Chromosome"/>
</dbReference>
<dbReference type="RefSeq" id="WP_046002049.1">
    <property type="nucleotide sequence ID" value="NZ_CP015230.1"/>
</dbReference>
<keyword evidence="7" id="KW-0862">Zinc</keyword>
<feature type="binding site" evidence="8">
    <location>
        <position position="284"/>
    </location>
    <ligand>
        <name>allantoate</name>
        <dbReference type="ChEBI" id="CHEBI:17536"/>
    </ligand>
</feature>
<comment type="cofactor">
    <cofactor evidence="7">
        <name>Zn(2+)</name>
        <dbReference type="ChEBI" id="CHEBI:29105"/>
    </cofactor>
    <text evidence="7">Binds 2 Zn(2+) ions per subunit.</text>
</comment>
<dbReference type="PIRSF" id="PIRSF001235">
    <property type="entry name" value="Amidase_carbamoylase"/>
    <property type="match status" value="1"/>
</dbReference>
<dbReference type="EMBL" id="CP015230">
    <property type="protein sequence ID" value="ANP41714.1"/>
    <property type="molecule type" value="Genomic_DNA"/>
</dbReference>
<name>A0A1B1A562_9RHOB</name>
<dbReference type="InterPro" id="IPR036264">
    <property type="entry name" value="Bact_exopeptidase_dim_dom"/>
</dbReference>
<evidence type="ECO:0000256" key="3">
    <source>
        <dbReference type="ARBA" id="ARBA00011738"/>
    </source>
</evidence>
<evidence type="ECO:0000256" key="6">
    <source>
        <dbReference type="ARBA" id="ARBA00023211"/>
    </source>
</evidence>
<feature type="binding site" evidence="7">
    <location>
        <position position="123"/>
    </location>
    <ligand>
        <name>Zn(2+)</name>
        <dbReference type="ChEBI" id="CHEBI:29105"/>
        <label>2</label>
    </ligand>
</feature>
<dbReference type="Pfam" id="PF01546">
    <property type="entry name" value="Peptidase_M20"/>
    <property type="match status" value="1"/>
</dbReference>
<feature type="binding site" evidence="7">
    <location>
        <position position="88"/>
    </location>
    <ligand>
        <name>Zn(2+)</name>
        <dbReference type="ChEBI" id="CHEBI:29105"/>
        <label>1</label>
    </ligand>
</feature>
<evidence type="ECO:0000313" key="9">
    <source>
        <dbReference type="EMBL" id="ANP41714.1"/>
    </source>
</evidence>
<comment type="subunit">
    <text evidence="3">Homodimer.</text>
</comment>
<dbReference type="AlphaFoldDB" id="A0A1B1A562"/>
<dbReference type="GeneID" id="28250793"/>
<accession>A0A1B1A562</accession>
<dbReference type="InterPro" id="IPR002933">
    <property type="entry name" value="Peptidase_M20"/>
</dbReference>
<keyword evidence="4 7" id="KW-0479">Metal-binding</keyword>
<feature type="binding site" evidence="8">
    <location>
        <position position="271"/>
    </location>
    <ligand>
        <name>allantoate</name>
        <dbReference type="ChEBI" id="CHEBI:17536"/>
    </ligand>
</feature>
<evidence type="ECO:0000256" key="4">
    <source>
        <dbReference type="ARBA" id="ARBA00022723"/>
    </source>
</evidence>
<feature type="binding site" evidence="8">
    <location>
        <position position="212"/>
    </location>
    <ligand>
        <name>allantoate</name>
        <dbReference type="ChEBI" id="CHEBI:17536"/>
    </ligand>
</feature>
<dbReference type="Gene3D" id="3.40.630.10">
    <property type="entry name" value="Zn peptidases"/>
    <property type="match status" value="1"/>
</dbReference>
<evidence type="ECO:0000256" key="8">
    <source>
        <dbReference type="PIRSR" id="PIRSR001235-2"/>
    </source>
</evidence>
<dbReference type="STRING" id="1265309.K529_013125"/>
<evidence type="ECO:0000313" key="10">
    <source>
        <dbReference type="Proteomes" id="UP000013243"/>
    </source>
</evidence>
<feature type="binding site" evidence="7">
    <location>
        <position position="378"/>
    </location>
    <ligand>
        <name>Zn(2+)</name>
        <dbReference type="ChEBI" id="CHEBI:29105"/>
        <label>2</label>
    </ligand>
</feature>
<evidence type="ECO:0000256" key="2">
    <source>
        <dbReference type="ARBA" id="ARBA00006153"/>
    </source>
</evidence>
<keyword evidence="6" id="KW-0464">Manganese</keyword>
<keyword evidence="5 9" id="KW-0378">Hydrolase</keyword>
<organism evidence="9 10">
    <name type="scientific">Tritonibacter mobilis F1926</name>
    <dbReference type="NCBI Taxonomy" id="1265309"/>
    <lineage>
        <taxon>Bacteria</taxon>
        <taxon>Pseudomonadati</taxon>
        <taxon>Pseudomonadota</taxon>
        <taxon>Alphaproteobacteria</taxon>
        <taxon>Rhodobacterales</taxon>
        <taxon>Paracoccaceae</taxon>
        <taxon>Tritonibacter</taxon>
    </lineage>
</organism>
<comment type="cofactor">
    <cofactor evidence="1">
        <name>Mn(2+)</name>
        <dbReference type="ChEBI" id="CHEBI:29035"/>
    </cofactor>
</comment>
<dbReference type="PANTHER" id="PTHR32494:SF19">
    <property type="entry name" value="ALLANTOATE DEIMINASE-RELATED"/>
    <property type="match status" value="1"/>
</dbReference>
<evidence type="ECO:0000256" key="7">
    <source>
        <dbReference type="PIRSR" id="PIRSR001235-1"/>
    </source>
</evidence>